<keyword evidence="1" id="KW-0812">Transmembrane</keyword>
<comment type="caution">
    <text evidence="2">The sequence shown here is derived from an EMBL/GenBank/DDBJ whole genome shotgun (WGS) entry which is preliminary data.</text>
</comment>
<evidence type="ECO:0000256" key="1">
    <source>
        <dbReference type="SAM" id="Phobius"/>
    </source>
</evidence>
<organism evidence="2 3">
    <name type="scientific">Oryzomonas rubra</name>
    <dbReference type="NCBI Taxonomy" id="2509454"/>
    <lineage>
        <taxon>Bacteria</taxon>
        <taxon>Pseudomonadati</taxon>
        <taxon>Thermodesulfobacteriota</taxon>
        <taxon>Desulfuromonadia</taxon>
        <taxon>Geobacterales</taxon>
        <taxon>Geobacteraceae</taxon>
        <taxon>Oryzomonas</taxon>
    </lineage>
</organism>
<sequence length="135" mass="15367">MNCNECTTHCIKCDDFENQVDGEADITTLKDIRKTLMQHKVQTDGSLSGKIADWLTSKIGTMACIYLFTIFVSIPFIFPKTLEIVQFVGGTYIPLVLMPLIMVASNRTDKIREIRAEREYRILLVSDRIDEVMGD</sequence>
<keyword evidence="1" id="KW-1133">Transmembrane helix</keyword>
<keyword evidence="1" id="KW-0472">Membrane</keyword>
<dbReference type="RefSeq" id="WP_149309063.1">
    <property type="nucleotide sequence ID" value="NZ_SRSD01000010.1"/>
</dbReference>
<feature type="transmembrane region" description="Helical" evidence="1">
    <location>
        <begin position="84"/>
        <end position="105"/>
    </location>
</feature>
<dbReference type="Proteomes" id="UP000324298">
    <property type="component" value="Unassembled WGS sequence"/>
</dbReference>
<feature type="transmembrane region" description="Helical" evidence="1">
    <location>
        <begin position="59"/>
        <end position="78"/>
    </location>
</feature>
<accession>A0A5A9X6F0</accession>
<reference evidence="2 3" key="1">
    <citation type="submission" date="2019-04" db="EMBL/GenBank/DDBJ databases">
        <title>Geobacter ruber sp. nov., ferric-reducing bacteria isolated from paddy soil.</title>
        <authorList>
            <person name="Xu Z."/>
            <person name="Masuda Y."/>
            <person name="Itoh H."/>
            <person name="Senoo K."/>
        </authorList>
    </citation>
    <scope>NUCLEOTIDE SEQUENCE [LARGE SCALE GENOMIC DNA]</scope>
    <source>
        <strain evidence="2 3">Red88</strain>
    </source>
</reference>
<dbReference type="EMBL" id="SRSD01000010">
    <property type="protein sequence ID" value="KAA0888752.1"/>
    <property type="molecule type" value="Genomic_DNA"/>
</dbReference>
<gene>
    <name evidence="2" type="ORF">ET418_15340</name>
</gene>
<proteinExistence type="predicted"/>
<protein>
    <submittedName>
        <fullName evidence="2">Uncharacterized protein</fullName>
    </submittedName>
</protein>
<evidence type="ECO:0000313" key="3">
    <source>
        <dbReference type="Proteomes" id="UP000324298"/>
    </source>
</evidence>
<keyword evidence="3" id="KW-1185">Reference proteome</keyword>
<name>A0A5A9X6F0_9BACT</name>
<evidence type="ECO:0000313" key="2">
    <source>
        <dbReference type="EMBL" id="KAA0888752.1"/>
    </source>
</evidence>
<dbReference type="AlphaFoldDB" id="A0A5A9X6F0"/>